<accession>A0A392UIF9</accession>
<evidence type="ECO:0000313" key="1">
    <source>
        <dbReference type="EMBL" id="MCI72708.1"/>
    </source>
</evidence>
<dbReference type="Proteomes" id="UP000265520">
    <property type="component" value="Unassembled WGS sequence"/>
</dbReference>
<dbReference type="AlphaFoldDB" id="A0A392UIF9"/>
<feature type="non-terminal residue" evidence="1">
    <location>
        <position position="1"/>
    </location>
</feature>
<keyword evidence="2" id="KW-1185">Reference proteome</keyword>
<evidence type="ECO:0000313" key="2">
    <source>
        <dbReference type="Proteomes" id="UP000265520"/>
    </source>
</evidence>
<protein>
    <submittedName>
        <fullName evidence="1">Uncharacterized protein</fullName>
    </submittedName>
</protein>
<name>A0A392UIF9_9FABA</name>
<sequence length="66" mass="7356">SHTCTQGRALRHPGLRIAQSPETLQLPEALPARRANIPARRAETEATQKICFKFSKQPHNKSPPCL</sequence>
<proteinExistence type="predicted"/>
<organism evidence="1 2">
    <name type="scientific">Trifolium medium</name>
    <dbReference type="NCBI Taxonomy" id="97028"/>
    <lineage>
        <taxon>Eukaryota</taxon>
        <taxon>Viridiplantae</taxon>
        <taxon>Streptophyta</taxon>
        <taxon>Embryophyta</taxon>
        <taxon>Tracheophyta</taxon>
        <taxon>Spermatophyta</taxon>
        <taxon>Magnoliopsida</taxon>
        <taxon>eudicotyledons</taxon>
        <taxon>Gunneridae</taxon>
        <taxon>Pentapetalae</taxon>
        <taxon>rosids</taxon>
        <taxon>fabids</taxon>
        <taxon>Fabales</taxon>
        <taxon>Fabaceae</taxon>
        <taxon>Papilionoideae</taxon>
        <taxon>50 kb inversion clade</taxon>
        <taxon>NPAAA clade</taxon>
        <taxon>Hologalegina</taxon>
        <taxon>IRL clade</taxon>
        <taxon>Trifolieae</taxon>
        <taxon>Trifolium</taxon>
    </lineage>
</organism>
<dbReference type="EMBL" id="LXQA010823746">
    <property type="protein sequence ID" value="MCI72708.1"/>
    <property type="molecule type" value="Genomic_DNA"/>
</dbReference>
<comment type="caution">
    <text evidence="1">The sequence shown here is derived from an EMBL/GenBank/DDBJ whole genome shotgun (WGS) entry which is preliminary data.</text>
</comment>
<reference evidence="1 2" key="1">
    <citation type="journal article" date="2018" name="Front. Plant Sci.">
        <title>Red Clover (Trifolium pratense) and Zigzag Clover (T. medium) - A Picture of Genomic Similarities and Differences.</title>
        <authorList>
            <person name="Dluhosova J."/>
            <person name="Istvanek J."/>
            <person name="Nedelnik J."/>
            <person name="Repkova J."/>
        </authorList>
    </citation>
    <scope>NUCLEOTIDE SEQUENCE [LARGE SCALE GENOMIC DNA]</scope>
    <source>
        <strain evidence="2">cv. 10/8</strain>
        <tissue evidence="1">Leaf</tissue>
    </source>
</reference>